<gene>
    <name evidence="8" type="ORF">AVEN_123772_1</name>
</gene>
<keyword evidence="2" id="KW-0808">Transferase</keyword>
<evidence type="ECO:0000256" key="1">
    <source>
        <dbReference type="ARBA" id="ARBA00012493"/>
    </source>
</evidence>
<dbReference type="InterPro" id="IPR021109">
    <property type="entry name" value="Peptidase_aspartic_dom_sf"/>
</dbReference>
<dbReference type="PANTHER" id="PTHR37984:SF5">
    <property type="entry name" value="PROTEIN NYNRIN-LIKE"/>
    <property type="match status" value="1"/>
</dbReference>
<evidence type="ECO:0000256" key="5">
    <source>
        <dbReference type="ARBA" id="ARBA00022759"/>
    </source>
</evidence>
<dbReference type="GO" id="GO:0003964">
    <property type="term" value="F:RNA-directed DNA polymerase activity"/>
    <property type="evidence" value="ECO:0007669"/>
    <property type="project" value="UniProtKB-EC"/>
</dbReference>
<evidence type="ECO:0000256" key="3">
    <source>
        <dbReference type="ARBA" id="ARBA00022695"/>
    </source>
</evidence>
<dbReference type="GO" id="GO:0004519">
    <property type="term" value="F:endonuclease activity"/>
    <property type="evidence" value="ECO:0007669"/>
    <property type="project" value="UniProtKB-KW"/>
</dbReference>
<dbReference type="InterPro" id="IPR050951">
    <property type="entry name" value="Retrovirus_Pol_polyprotein"/>
</dbReference>
<keyword evidence="9" id="KW-1185">Reference proteome</keyword>
<dbReference type="PANTHER" id="PTHR37984">
    <property type="entry name" value="PROTEIN CBG26694"/>
    <property type="match status" value="1"/>
</dbReference>
<reference evidence="8 9" key="1">
    <citation type="journal article" date="2019" name="Sci. Rep.">
        <title>Orb-weaving spider Araneus ventricosus genome elucidates the spidroin gene catalogue.</title>
        <authorList>
            <person name="Kono N."/>
            <person name="Nakamura H."/>
            <person name="Ohtoshi R."/>
            <person name="Moran D.A.P."/>
            <person name="Shinohara A."/>
            <person name="Yoshida Y."/>
            <person name="Fujiwara M."/>
            <person name="Mori M."/>
            <person name="Tomita M."/>
            <person name="Arakawa K."/>
        </authorList>
    </citation>
    <scope>NUCLEOTIDE SEQUENCE [LARGE SCALE GENOMIC DNA]</scope>
</reference>
<dbReference type="Pfam" id="PF17921">
    <property type="entry name" value="Integrase_H2C2"/>
    <property type="match status" value="1"/>
</dbReference>
<dbReference type="EMBL" id="BGPR01000087">
    <property type="protein sequence ID" value="GBL92593.1"/>
    <property type="molecule type" value="Genomic_DNA"/>
</dbReference>
<sequence length="482" mass="55640">MHPRPTIKSLTFDRQISWTVFKTQFDVVSSTNGWTDFVKASQLVASLRAEVLQGITADKLTDLTIIEKGLESRFGDRHLTQFYTGNKKTEARRKPSRIGCRCGTINETGLRRVPSRCPRQPSSPVLCRCHQRRRNATFNKTATGEKAKIQGKLDASIECGSRKFQHRVYAADITDSCILGLDFLQKFKFTVDLEKNEIRIGSEKISLFSGSTQHRKRTSDGKNVQSRRLCFEGCEPCSNAEKKFRMETDISVEALTMTTENRWSVSEIQKAQLEDPDIRPILKMKLNWADRPSWQEIARERPATKRYWALWNSLYLKDGVLYCNWESNDGDFYRRQLILPNCRIQEVLREAHDNTSGRHFGVMKTLRKTRERFYSDRLRADVEKWCREWQACGARKGPKTEQGKSVTGRTPAETFSDRTLRFPCDILFGRLRDTPSSPTDSEARLESVQASAGEQVELSRERMKTRYDSRATDYHFKEGDLV</sequence>
<dbReference type="Gene3D" id="2.40.70.10">
    <property type="entry name" value="Acid Proteases"/>
    <property type="match status" value="1"/>
</dbReference>
<evidence type="ECO:0000259" key="7">
    <source>
        <dbReference type="Pfam" id="PF17921"/>
    </source>
</evidence>
<keyword evidence="5" id="KW-0255">Endonuclease</keyword>
<dbReference type="Proteomes" id="UP000499080">
    <property type="component" value="Unassembled WGS sequence"/>
</dbReference>
<dbReference type="EC" id="2.7.7.49" evidence="1"/>
<evidence type="ECO:0000313" key="8">
    <source>
        <dbReference type="EMBL" id="GBL92593.1"/>
    </source>
</evidence>
<feature type="region of interest" description="Disordered" evidence="6">
    <location>
        <begin position="432"/>
        <end position="464"/>
    </location>
</feature>
<proteinExistence type="predicted"/>
<evidence type="ECO:0000256" key="2">
    <source>
        <dbReference type="ARBA" id="ARBA00022679"/>
    </source>
</evidence>
<organism evidence="8 9">
    <name type="scientific">Araneus ventricosus</name>
    <name type="common">Orbweaver spider</name>
    <name type="synonym">Epeira ventricosa</name>
    <dbReference type="NCBI Taxonomy" id="182803"/>
    <lineage>
        <taxon>Eukaryota</taxon>
        <taxon>Metazoa</taxon>
        <taxon>Ecdysozoa</taxon>
        <taxon>Arthropoda</taxon>
        <taxon>Chelicerata</taxon>
        <taxon>Arachnida</taxon>
        <taxon>Araneae</taxon>
        <taxon>Araneomorphae</taxon>
        <taxon>Entelegynae</taxon>
        <taxon>Araneoidea</taxon>
        <taxon>Araneidae</taxon>
        <taxon>Araneus</taxon>
    </lineage>
</organism>
<keyword evidence="3" id="KW-0548">Nucleotidyltransferase</keyword>
<dbReference type="FunFam" id="1.10.340.70:FF:000001">
    <property type="entry name" value="Retrovirus-related Pol polyprotein from transposon gypsy-like Protein"/>
    <property type="match status" value="1"/>
</dbReference>
<evidence type="ECO:0000313" key="9">
    <source>
        <dbReference type="Proteomes" id="UP000499080"/>
    </source>
</evidence>
<keyword evidence="4" id="KW-0540">Nuclease</keyword>
<feature type="domain" description="Integrase zinc-binding" evidence="7">
    <location>
        <begin position="340"/>
        <end position="396"/>
    </location>
</feature>
<dbReference type="InterPro" id="IPR041588">
    <property type="entry name" value="Integrase_H2C2"/>
</dbReference>
<dbReference type="OrthoDB" id="6468999at2759"/>
<keyword evidence="5" id="KW-0378">Hydrolase</keyword>
<name>A0A4Y2BKW4_ARAVE</name>
<accession>A0A4Y2BKW4</accession>
<dbReference type="AlphaFoldDB" id="A0A4Y2BKW4"/>
<dbReference type="Gene3D" id="1.10.340.70">
    <property type="match status" value="1"/>
</dbReference>
<comment type="caution">
    <text evidence="8">The sequence shown here is derived from an EMBL/GenBank/DDBJ whole genome shotgun (WGS) entry which is preliminary data.</text>
</comment>
<evidence type="ECO:0000256" key="4">
    <source>
        <dbReference type="ARBA" id="ARBA00022722"/>
    </source>
</evidence>
<evidence type="ECO:0000256" key="6">
    <source>
        <dbReference type="SAM" id="MobiDB-lite"/>
    </source>
</evidence>
<protein>
    <recommendedName>
        <fullName evidence="1">RNA-directed DNA polymerase</fullName>
        <ecNumber evidence="1">2.7.7.49</ecNumber>
    </recommendedName>
</protein>